<dbReference type="Proteomes" id="UP001175271">
    <property type="component" value="Unassembled WGS sequence"/>
</dbReference>
<evidence type="ECO:0000256" key="1">
    <source>
        <dbReference type="SAM" id="MobiDB-lite"/>
    </source>
</evidence>
<proteinExistence type="predicted"/>
<feature type="compositionally biased region" description="Polar residues" evidence="1">
    <location>
        <begin position="247"/>
        <end position="273"/>
    </location>
</feature>
<feature type="compositionally biased region" description="Acidic residues" evidence="1">
    <location>
        <begin position="199"/>
        <end position="214"/>
    </location>
</feature>
<sequence length="556" mass="61174">MSRSRPLSLIISAQKRFDMDLSDTRLLGGGEGYIALTCAFNGVPYRGLLFRTDKPNPTLNVWGVSGLQVLNACEGCDETREIVIPPLPTNRPRQEPIIEHTLSDSGSCNNSPQILRDSAVAKALAGEDDSIDFDQSAESNMDVTKEDSTDEQQGSQEMADDENDESKAGLPCNSEPIQKGKTGTEHEDMFAIDPNGFQEEYDDDSGDEYSEEYCDAYTEVLDAREAAKQEALLASTSKGPSGEPSKTPVSANKGRPSQRNKPSTSQKRGSAQTPKRRTPSPSVPTQSSSVKRPRGRSRKSEHPVDPAPARQKRALNVPRAHSPAAADDVPPAKRARKSVARETPGTKDGEQFVRARSLSSFSRNTATEGSPLATAPTNTPRNRQRSRVPNETPNQKATSSIPRSRSVPKVTMAQMEEEEAIDPNLPDPPGLIKNCFVWAKSVSHPYWPARYVGMINENEVRVAWCACDTYSHVSINSVEEFISNFGKRLNGKRKESTYSKAIIDAINGCQIDLNDIEEIRKLNGPVRKHLINAGFDIPEKPEVAVFSKRRSSKKFY</sequence>
<evidence type="ECO:0008006" key="4">
    <source>
        <dbReference type="Google" id="ProtNLM"/>
    </source>
</evidence>
<comment type="caution">
    <text evidence="2">The sequence shown here is derived from an EMBL/GenBank/DDBJ whole genome shotgun (WGS) entry which is preliminary data.</text>
</comment>
<organism evidence="2 3">
    <name type="scientific">Steinernema hermaphroditum</name>
    <dbReference type="NCBI Taxonomy" id="289476"/>
    <lineage>
        <taxon>Eukaryota</taxon>
        <taxon>Metazoa</taxon>
        <taxon>Ecdysozoa</taxon>
        <taxon>Nematoda</taxon>
        <taxon>Chromadorea</taxon>
        <taxon>Rhabditida</taxon>
        <taxon>Tylenchina</taxon>
        <taxon>Panagrolaimomorpha</taxon>
        <taxon>Strongyloidoidea</taxon>
        <taxon>Steinernematidae</taxon>
        <taxon>Steinernema</taxon>
    </lineage>
</organism>
<feature type="compositionally biased region" description="Basic and acidic residues" evidence="1">
    <location>
        <begin position="344"/>
        <end position="353"/>
    </location>
</feature>
<dbReference type="AlphaFoldDB" id="A0AA39LHS8"/>
<reference evidence="2" key="1">
    <citation type="submission" date="2023-06" db="EMBL/GenBank/DDBJ databases">
        <title>Genomic analysis of the entomopathogenic nematode Steinernema hermaphroditum.</title>
        <authorList>
            <person name="Schwarz E.M."/>
            <person name="Heppert J.K."/>
            <person name="Baniya A."/>
            <person name="Schwartz H.T."/>
            <person name="Tan C.-H."/>
            <person name="Antoshechkin I."/>
            <person name="Sternberg P.W."/>
            <person name="Goodrich-Blair H."/>
            <person name="Dillman A.R."/>
        </authorList>
    </citation>
    <scope>NUCLEOTIDE SEQUENCE</scope>
    <source>
        <strain evidence="2">PS9179</strain>
        <tissue evidence="2">Whole animal</tissue>
    </source>
</reference>
<dbReference type="Gene3D" id="2.30.30.140">
    <property type="match status" value="1"/>
</dbReference>
<feature type="compositionally biased region" description="Polar residues" evidence="1">
    <location>
        <begin position="357"/>
        <end position="368"/>
    </location>
</feature>
<name>A0AA39LHS8_9BILA</name>
<dbReference type="SUPFAM" id="SSF63748">
    <property type="entry name" value="Tudor/PWWP/MBT"/>
    <property type="match status" value="1"/>
</dbReference>
<keyword evidence="3" id="KW-1185">Reference proteome</keyword>
<feature type="compositionally biased region" description="Low complexity" evidence="1">
    <location>
        <begin position="279"/>
        <end position="290"/>
    </location>
</feature>
<gene>
    <name evidence="2" type="ORF">QR680_002205</name>
</gene>
<evidence type="ECO:0000313" key="2">
    <source>
        <dbReference type="EMBL" id="KAK0397655.1"/>
    </source>
</evidence>
<dbReference type="EMBL" id="JAUCMV010000005">
    <property type="protein sequence ID" value="KAK0397655.1"/>
    <property type="molecule type" value="Genomic_DNA"/>
</dbReference>
<accession>A0AA39LHS8</accession>
<feature type="region of interest" description="Disordered" evidence="1">
    <location>
        <begin position="129"/>
        <end position="409"/>
    </location>
</feature>
<protein>
    <recommendedName>
        <fullName evidence="4">PWWP domain-containing protein</fullName>
    </recommendedName>
</protein>
<feature type="compositionally biased region" description="Polar residues" evidence="1">
    <location>
        <begin position="375"/>
        <end position="403"/>
    </location>
</feature>
<evidence type="ECO:0000313" key="3">
    <source>
        <dbReference type="Proteomes" id="UP001175271"/>
    </source>
</evidence>